<reference evidence="2 4" key="1">
    <citation type="journal article" date="2014" name="Genome Biol. Evol.">
        <title>The secreted proteins of Achlya hypogyna and Thraustotheca clavata identify the ancestral oomycete secretome and reveal gene acquisitions by horizontal gene transfer.</title>
        <authorList>
            <person name="Misner I."/>
            <person name="Blouin N."/>
            <person name="Leonard G."/>
            <person name="Richards T.A."/>
            <person name="Lane C.E."/>
        </authorList>
    </citation>
    <scope>NUCLEOTIDE SEQUENCE</scope>
    <source>
        <strain evidence="2 4">ATCC 48635</strain>
    </source>
</reference>
<evidence type="ECO:0000313" key="4">
    <source>
        <dbReference type="Proteomes" id="UP000243579"/>
    </source>
</evidence>
<evidence type="ECO:0000256" key="1">
    <source>
        <dbReference type="SAM" id="SignalP"/>
    </source>
</evidence>
<gene>
    <name evidence="3" type="ORF">ACHHYP_03943</name>
</gene>
<dbReference type="Proteomes" id="UP000243579">
    <property type="component" value="Unassembled WGS sequence"/>
</dbReference>
<proteinExistence type="predicted"/>
<keyword evidence="1" id="KW-0732">Signal</keyword>
<accession>A0A0A7CNH1</accession>
<protein>
    <submittedName>
        <fullName evidence="2">Secreted protein</fullName>
    </submittedName>
</protein>
<evidence type="ECO:0000313" key="2">
    <source>
        <dbReference type="EMBL" id="AIG55939.1"/>
    </source>
</evidence>
<dbReference type="AlphaFoldDB" id="A0A0A7CNH1"/>
<dbReference type="EMBL" id="JNBR01000035">
    <property type="protein sequence ID" value="OQR99911.1"/>
    <property type="molecule type" value="Genomic_DNA"/>
</dbReference>
<organism evidence="2">
    <name type="scientific">Achlya hypogyna</name>
    <name type="common">Oomycete</name>
    <name type="synonym">Protoachlya hypogyna</name>
    <dbReference type="NCBI Taxonomy" id="1202772"/>
    <lineage>
        <taxon>Eukaryota</taxon>
        <taxon>Sar</taxon>
        <taxon>Stramenopiles</taxon>
        <taxon>Oomycota</taxon>
        <taxon>Saprolegniomycetes</taxon>
        <taxon>Saprolegniales</taxon>
        <taxon>Achlyaceae</taxon>
        <taxon>Achlya</taxon>
    </lineage>
</organism>
<name>A0A0A7CNH1_ACHHY</name>
<feature type="signal peptide" evidence="1">
    <location>
        <begin position="1"/>
        <end position="19"/>
    </location>
</feature>
<dbReference type="OrthoDB" id="72475at2759"/>
<evidence type="ECO:0000313" key="3">
    <source>
        <dbReference type="EMBL" id="OQR99911.1"/>
    </source>
</evidence>
<feature type="chain" id="PRO_5002027418" evidence="1">
    <location>
        <begin position="20"/>
        <end position="914"/>
    </location>
</feature>
<sequence length="914" mass="95922">MGWLRLLVLVAVTCGGVIGAPNLFAYVSLTWQNELLSVIETNEAAVASILQTFAAPFATSTTNVSGVMATLQTIDIMTSSISLDVAQSYDLELVVSASGNTTTSDALVTYLLGAGDVGAYVTSRLSISSTLVTVRVAATPAQPWLQMNPPATLPSVVQSSPFLLVTLRFQSPDVLQGVSFSAATLCRMRVSMQGVLNSTAPLIPLAVSNSSQFGIMDTLVVHALGLPPVTTQLQRQTIANTLIQGIPLATGGFNRLADIMAVNGFKNALALGMAITVDTTNINPAPVQVATTVDGGVLDSSVITTFLISDTPLAPVLSPPSVCPAAWCLHLAWNNSAGNASFLLSRVKAPMAVNGTVFNNPVGARIPPGNVTVWTFFGSSLLQPLNRIQVDLVRTSDLAPVTVDVTAALVSGSEATSTVTTTSGATPLFTTYRAYLRNSIELSLLLQLQSGAPSNVTYASQEAEACAQCTPLLQRCNLDANCSSLLSCLNTSMPTASSIFGTVAIGNVVDVTANITSCMLTPAAASSSRPLFTSYMQCLLARTCPLYGNATAQLVWYSSAVGWTQIKVNRLSDTVPLNMSITTPYNSGQSSLSCPLSLRASQLPMDIARTIQNCILNDSQVTVVYNIDLSPNVALPVTYDVLFSTSLSPLPGLLLPSPLPSLTLAAVTTLRYPSLALLMLPAANYTQAPNLVPPKNACDACWSLFLRTCLPDAVCNVYTNCIMQNAFPSLATLFSEGAVGDGVDLSPWIRNCSSPSTYTSSPSWQALQNVSACYANTNCSVAPAARTANNASTVVWTVPSRVQTLVYNRTIGNVAVDATKTQFVAAVGTNGTVSAPANYSQASLQATLRVMLQAPTLTVSAETLVSATVSLWTVTYPAFAGYCPTIAITDANNIAWKVIDDPFPSSYVQVVAPA</sequence>
<dbReference type="EMBL" id="KM038478">
    <property type="protein sequence ID" value="AIG55939.1"/>
    <property type="molecule type" value="Genomic_DNA"/>
</dbReference>
<keyword evidence="4" id="KW-1185">Reference proteome</keyword>